<dbReference type="GO" id="GO:0007399">
    <property type="term" value="P:nervous system development"/>
    <property type="evidence" value="ECO:0007669"/>
    <property type="project" value="TreeGrafter"/>
</dbReference>
<dbReference type="PANTHER" id="PTHR12607">
    <property type="entry name" value="ADENOMATOUS POLYPOSIS COLI PROTEIN FAMILY"/>
    <property type="match status" value="1"/>
</dbReference>
<dbReference type="AlphaFoldDB" id="A0A0N4ZCX8"/>
<sequence>MKSPTLSPATTSINSTVEESIIHVLSSIRYEVERNRYPTESDYEKFKSIHDTLQKIVNEEHNDLKKRKFMAFLPIINNFRLQTLLLRKCIKSCEGIQVNQYLDQFENEIATIHNESFDEINRKILIIIGGVDVIAEIFVLDVKVFGINSNSVNSNIRQLIATVLTNMTFGNKNIKRKLCFHSSFIHTVTKIIEQSHSLSLVYASLIRNLSWKADEEMTKILSETVSALCKSALRAYAAQDLKRLSAALQALWNLSGNSMDNRKSICEHHDFLDLVVNLLTVPPQQATILESASGILSYASIYLGENNQTLAIFEKTKIIQYLFNLLKESSFTIISNSLNALYHLVKKDTEMQLKLLNNQNCMILLNKLRNSNREDIRNVAKKLLNEIHNNSVVAFDAPIPRHLHSPHHSYMSRENEMIASGGSKLYGSQYSDGGRLLPLRSTLLPAPVPMFSSPGRNIMFKSQNDGYMHYNNEFKDPNQFNLMAKSPRCNSLPRHYNNRNNEISINTSKIQSTSVPIKQLSKQLNDLQIGNELNNQEDGTFNDSGESENRLSDSMRCTRTSVISFGTDIQNQSGWESVVSTTENSAPTSPISMRDIPDSPTQCMRQRSPPLQFKLFQSSQGPCSLTPLANEQPTINSNIQLNLIENELEGGDIVKNFRNAVKSNNSNSISGSDCDLQNRTNETVKAQSSNSSHCDIEEDLRIQSGSFLNENNTQLLENSIEAFIPPPRASSSYAELPKNDELLSHVIKETIPKPSTTDDNNHLLMKSIKSAIKNNVTGGTKKDNKMSCEEISNNFCHKSISSHEHYEYNSYTTTCLINSNHSIEHIRSSPLDGDNQCTDIRKSASTNSFIDDITDNTFDYDDDCIDDDDDLDICSDDLNVLPYDIDNYSEEEDDGDIVIDCSQLKKKPIQPVGNNKQNITKGSMIPKIVKPKSKKKVSKDIIKPFMNKSNLSPSARISPFNYKKTESKDVEEESLQKKGSGIIVTTV</sequence>
<evidence type="ECO:0000256" key="2">
    <source>
        <dbReference type="ARBA" id="ARBA00022687"/>
    </source>
</evidence>
<feature type="compositionally biased region" description="Polar residues" evidence="3">
    <location>
        <begin position="532"/>
        <end position="544"/>
    </location>
</feature>
<dbReference type="GO" id="GO:0030877">
    <property type="term" value="C:beta-catenin destruction complex"/>
    <property type="evidence" value="ECO:0007669"/>
    <property type="project" value="TreeGrafter"/>
</dbReference>
<dbReference type="InterPro" id="IPR026818">
    <property type="entry name" value="Apc_fam"/>
</dbReference>
<dbReference type="Proteomes" id="UP000038045">
    <property type="component" value="Unplaced"/>
</dbReference>
<reference evidence="5" key="1">
    <citation type="submission" date="2017-02" db="UniProtKB">
        <authorList>
            <consortium name="WormBaseParasite"/>
        </authorList>
    </citation>
    <scope>IDENTIFICATION</scope>
</reference>
<dbReference type="Gene3D" id="1.25.10.10">
    <property type="entry name" value="Leucine-rich Repeat Variant"/>
    <property type="match status" value="1"/>
</dbReference>
<dbReference type="InterPro" id="IPR011989">
    <property type="entry name" value="ARM-like"/>
</dbReference>
<dbReference type="PANTHER" id="PTHR12607:SF12">
    <property type="entry name" value="APC-LIKE, ISOFORM A-RELATED"/>
    <property type="match status" value="1"/>
</dbReference>
<dbReference type="GO" id="GO:0005881">
    <property type="term" value="C:cytoplasmic microtubule"/>
    <property type="evidence" value="ECO:0007669"/>
    <property type="project" value="TreeGrafter"/>
</dbReference>
<dbReference type="InterPro" id="IPR016024">
    <property type="entry name" value="ARM-type_fold"/>
</dbReference>
<dbReference type="GO" id="GO:0045295">
    <property type="term" value="F:gamma-catenin binding"/>
    <property type="evidence" value="ECO:0007669"/>
    <property type="project" value="TreeGrafter"/>
</dbReference>
<organism evidence="4 5">
    <name type="scientific">Parastrongyloides trichosuri</name>
    <name type="common">Possum-specific nematode worm</name>
    <dbReference type="NCBI Taxonomy" id="131310"/>
    <lineage>
        <taxon>Eukaryota</taxon>
        <taxon>Metazoa</taxon>
        <taxon>Ecdysozoa</taxon>
        <taxon>Nematoda</taxon>
        <taxon>Chromadorea</taxon>
        <taxon>Rhabditida</taxon>
        <taxon>Tylenchina</taxon>
        <taxon>Panagrolaimomorpha</taxon>
        <taxon>Strongyloidoidea</taxon>
        <taxon>Strongyloididae</taxon>
        <taxon>Parastrongyloides</taxon>
    </lineage>
</organism>
<dbReference type="GO" id="GO:0016055">
    <property type="term" value="P:Wnt signaling pathway"/>
    <property type="evidence" value="ECO:0007669"/>
    <property type="project" value="UniProtKB-KW"/>
</dbReference>
<dbReference type="GO" id="GO:0007389">
    <property type="term" value="P:pattern specification process"/>
    <property type="evidence" value="ECO:0007669"/>
    <property type="project" value="TreeGrafter"/>
</dbReference>
<dbReference type="GO" id="GO:0008013">
    <property type="term" value="F:beta-catenin binding"/>
    <property type="evidence" value="ECO:0007669"/>
    <property type="project" value="InterPro"/>
</dbReference>
<dbReference type="GO" id="GO:0016477">
    <property type="term" value="P:cell migration"/>
    <property type="evidence" value="ECO:0007669"/>
    <property type="project" value="TreeGrafter"/>
</dbReference>
<protein>
    <submittedName>
        <fullName evidence="5">TOG domain-containing protein</fullName>
    </submittedName>
</protein>
<dbReference type="GO" id="GO:0016342">
    <property type="term" value="C:catenin complex"/>
    <property type="evidence" value="ECO:0007669"/>
    <property type="project" value="TreeGrafter"/>
</dbReference>
<evidence type="ECO:0000313" key="4">
    <source>
        <dbReference type="Proteomes" id="UP000038045"/>
    </source>
</evidence>
<dbReference type="GO" id="GO:0007026">
    <property type="term" value="P:negative regulation of microtubule depolymerization"/>
    <property type="evidence" value="ECO:0007669"/>
    <property type="project" value="TreeGrafter"/>
</dbReference>
<comment type="similarity">
    <text evidence="1">Belongs to the adenomatous polyposis coli (APC) family.</text>
</comment>
<feature type="region of interest" description="Disordered" evidence="3">
    <location>
        <begin position="966"/>
        <end position="987"/>
    </location>
</feature>
<dbReference type="STRING" id="131310.A0A0N4ZCX8"/>
<evidence type="ECO:0000256" key="1">
    <source>
        <dbReference type="ARBA" id="ARBA00009051"/>
    </source>
</evidence>
<evidence type="ECO:0000313" key="5">
    <source>
        <dbReference type="WBParaSite" id="PTRK_0000540300.1"/>
    </source>
</evidence>
<dbReference type="GO" id="GO:0001708">
    <property type="term" value="P:cell fate specification"/>
    <property type="evidence" value="ECO:0007669"/>
    <property type="project" value="TreeGrafter"/>
</dbReference>
<proteinExistence type="inferred from homology"/>
<evidence type="ECO:0000256" key="3">
    <source>
        <dbReference type="SAM" id="MobiDB-lite"/>
    </source>
</evidence>
<dbReference type="GO" id="GO:0008017">
    <property type="term" value="F:microtubule binding"/>
    <property type="evidence" value="ECO:0007669"/>
    <property type="project" value="TreeGrafter"/>
</dbReference>
<feature type="region of interest" description="Disordered" evidence="3">
    <location>
        <begin position="532"/>
        <end position="553"/>
    </location>
</feature>
<keyword evidence="4" id="KW-1185">Reference proteome</keyword>
<dbReference type="SUPFAM" id="SSF48371">
    <property type="entry name" value="ARM repeat"/>
    <property type="match status" value="1"/>
</dbReference>
<dbReference type="WBParaSite" id="PTRK_0000540300.1">
    <property type="protein sequence ID" value="PTRK_0000540300.1"/>
    <property type="gene ID" value="PTRK_0000540300"/>
</dbReference>
<keyword evidence="2" id="KW-0879">Wnt signaling pathway</keyword>
<dbReference type="GO" id="GO:0090090">
    <property type="term" value="P:negative regulation of canonical Wnt signaling pathway"/>
    <property type="evidence" value="ECO:0007669"/>
    <property type="project" value="TreeGrafter"/>
</dbReference>
<accession>A0A0N4ZCX8</accession>
<name>A0A0N4ZCX8_PARTI</name>